<dbReference type="SMART" id="SM00355">
    <property type="entry name" value="ZnF_C2H2"/>
    <property type="match status" value="2"/>
</dbReference>
<evidence type="ECO:0000256" key="4">
    <source>
        <dbReference type="ARBA" id="ARBA00022833"/>
    </source>
</evidence>
<dbReference type="InterPro" id="IPR013087">
    <property type="entry name" value="Znf_C2H2_type"/>
</dbReference>
<name>A0A7S0BPP7_9RHOD</name>
<dbReference type="SUPFAM" id="SSF57667">
    <property type="entry name" value="beta-beta-alpha zinc fingers"/>
    <property type="match status" value="1"/>
</dbReference>
<dbReference type="PROSITE" id="PS50157">
    <property type="entry name" value="ZINC_FINGER_C2H2_2"/>
    <property type="match status" value="1"/>
</dbReference>
<dbReference type="Gene3D" id="3.30.160.60">
    <property type="entry name" value="Classic Zinc Finger"/>
    <property type="match status" value="2"/>
</dbReference>
<sequence length="439" mass="47046">MPVGVSSRMASAGGPGGAKEGDGPEPRLDMEGDVQLFRCTFCDRSFNKKANCKIHMRKHTGELPYTCSAPGCEKRFMWKSSISFHELNAYPNGNSDSPFVGKEATKEATPPRMAQPAKPNGRRGGTKARTAKRKSLVKDSGVKKIPKKDKLTAPEPFLDKSVQQAKGKLGQGQRSGPEPAPSSTSERLPLLPAMDHGFLIGGQNYGKDADTSGSKLPNASAQNSVRRGFGLSTVSSLRQNSSRPPLPADAGVNLTGGNVRGQRASTRKALDSYDLDINLEPRKPSRVPKSGLIRFASQGSLSSARYDSPLNDHFFTGLKERTPTWIDTSPNTGGPTVGLGSFSPLTFSYSTPFSPAFAGLSPLVSNTAYDVNEINRSLRLFSPTGRSHETTLPGIQTKSEWLSQPLIGLRSSPSVLGGGFQRFASADEFATTKPEERSG</sequence>
<feature type="compositionally biased region" description="Basic residues" evidence="7">
    <location>
        <begin position="120"/>
        <end position="135"/>
    </location>
</feature>
<keyword evidence="5" id="KW-0539">Nucleus</keyword>
<reference evidence="9" key="1">
    <citation type="submission" date="2021-01" db="EMBL/GenBank/DDBJ databases">
        <authorList>
            <person name="Corre E."/>
            <person name="Pelletier E."/>
            <person name="Niang G."/>
            <person name="Scheremetjew M."/>
            <person name="Finn R."/>
            <person name="Kale V."/>
            <person name="Holt S."/>
            <person name="Cochrane G."/>
            <person name="Meng A."/>
            <person name="Brown T."/>
            <person name="Cohen L."/>
        </authorList>
    </citation>
    <scope>NUCLEOTIDE SEQUENCE</scope>
    <source>
        <strain evidence="9">UTEX LB 2760</strain>
    </source>
</reference>
<organism evidence="9">
    <name type="scientific">Rhodosorus marinus</name>
    <dbReference type="NCBI Taxonomy" id="101924"/>
    <lineage>
        <taxon>Eukaryota</taxon>
        <taxon>Rhodophyta</taxon>
        <taxon>Stylonematophyceae</taxon>
        <taxon>Stylonematales</taxon>
        <taxon>Stylonemataceae</taxon>
        <taxon>Rhodosorus</taxon>
    </lineage>
</organism>
<keyword evidence="3 6" id="KW-0863">Zinc-finger</keyword>
<dbReference type="GO" id="GO:0008270">
    <property type="term" value="F:zinc ion binding"/>
    <property type="evidence" value="ECO:0007669"/>
    <property type="project" value="UniProtKB-KW"/>
</dbReference>
<keyword evidence="2" id="KW-0677">Repeat</keyword>
<dbReference type="GO" id="GO:0000981">
    <property type="term" value="F:DNA-binding transcription factor activity, RNA polymerase II-specific"/>
    <property type="evidence" value="ECO:0007669"/>
    <property type="project" value="TreeGrafter"/>
</dbReference>
<evidence type="ECO:0000259" key="8">
    <source>
        <dbReference type="PROSITE" id="PS50157"/>
    </source>
</evidence>
<dbReference type="PANTHER" id="PTHR23235">
    <property type="entry name" value="KRUEPPEL-LIKE TRANSCRIPTION FACTOR"/>
    <property type="match status" value="1"/>
</dbReference>
<evidence type="ECO:0000256" key="6">
    <source>
        <dbReference type="PROSITE-ProRule" id="PRU00042"/>
    </source>
</evidence>
<feature type="domain" description="C2H2-type" evidence="8">
    <location>
        <begin position="37"/>
        <end position="64"/>
    </location>
</feature>
<evidence type="ECO:0000256" key="7">
    <source>
        <dbReference type="SAM" id="MobiDB-lite"/>
    </source>
</evidence>
<feature type="compositionally biased region" description="Polar residues" evidence="7">
    <location>
        <begin position="232"/>
        <end position="243"/>
    </location>
</feature>
<protein>
    <recommendedName>
        <fullName evidence="8">C2H2-type domain-containing protein</fullName>
    </recommendedName>
</protein>
<keyword evidence="1" id="KW-0479">Metal-binding</keyword>
<accession>A0A7S0BPP7</accession>
<keyword evidence="4" id="KW-0862">Zinc</keyword>
<dbReference type="EMBL" id="HBEK01017771">
    <property type="protein sequence ID" value="CAD8399697.1"/>
    <property type="molecule type" value="Transcribed_RNA"/>
</dbReference>
<feature type="compositionally biased region" description="Basic and acidic residues" evidence="7">
    <location>
        <begin position="136"/>
        <end position="152"/>
    </location>
</feature>
<feature type="region of interest" description="Disordered" evidence="7">
    <location>
        <begin position="1"/>
        <end position="29"/>
    </location>
</feature>
<dbReference type="AlphaFoldDB" id="A0A7S0BPP7"/>
<evidence type="ECO:0000256" key="2">
    <source>
        <dbReference type="ARBA" id="ARBA00022737"/>
    </source>
</evidence>
<evidence type="ECO:0000256" key="1">
    <source>
        <dbReference type="ARBA" id="ARBA00022723"/>
    </source>
</evidence>
<evidence type="ECO:0000256" key="3">
    <source>
        <dbReference type="ARBA" id="ARBA00022771"/>
    </source>
</evidence>
<dbReference type="GO" id="GO:0000978">
    <property type="term" value="F:RNA polymerase II cis-regulatory region sequence-specific DNA binding"/>
    <property type="evidence" value="ECO:0007669"/>
    <property type="project" value="TreeGrafter"/>
</dbReference>
<evidence type="ECO:0000256" key="5">
    <source>
        <dbReference type="ARBA" id="ARBA00023242"/>
    </source>
</evidence>
<feature type="compositionally biased region" description="Basic and acidic residues" evidence="7">
    <location>
        <begin position="19"/>
        <end position="29"/>
    </location>
</feature>
<proteinExistence type="predicted"/>
<dbReference type="InterPro" id="IPR036236">
    <property type="entry name" value="Znf_C2H2_sf"/>
</dbReference>
<feature type="compositionally biased region" description="Polar residues" evidence="7">
    <location>
        <begin position="211"/>
        <end position="225"/>
    </location>
</feature>
<feature type="region of interest" description="Disordered" evidence="7">
    <location>
        <begin position="90"/>
        <end position="266"/>
    </location>
</feature>
<dbReference type="PROSITE" id="PS00028">
    <property type="entry name" value="ZINC_FINGER_C2H2_1"/>
    <property type="match status" value="1"/>
</dbReference>
<gene>
    <name evidence="9" type="ORF">RMAR0315_LOCUS9690</name>
</gene>
<evidence type="ECO:0000313" key="9">
    <source>
        <dbReference type="EMBL" id="CAD8399697.1"/>
    </source>
</evidence>
<dbReference type="PANTHER" id="PTHR23235:SF142">
    <property type="entry name" value="ZINC FINGER PROTEIN 384"/>
    <property type="match status" value="1"/>
</dbReference>